<name>A0A0F9E4M0_9ZZZZ</name>
<gene>
    <name evidence="1" type="ORF">LCGC14_2119740</name>
</gene>
<sequence length="268" mass="29037">MGIIAGKKARLYINELDVYLRTFEMSSNLELITEESGVYGDEWEQAEVIMGRSSLEVRARMAQYSPGGIPQPVDRFFREVIFDDSGQPSSPVVLVSTPMTHTMVIRGVAPVQGDNSIFGRGFGRLDLSAVRNELEALRFGVTGHGPIDLGRILDIKDRSPTSAVPALSDDGADVPIQAGAPTEKIRLALHVISFTGAAANITITVESDTATGFPLPTTRATFTVVTGVTHEWLEIPLVGVTDDWWRVKYVSDDVSSSTLGIVCSIKID</sequence>
<dbReference type="AlphaFoldDB" id="A0A0F9E4M0"/>
<protein>
    <submittedName>
        <fullName evidence="1">Uncharacterized protein</fullName>
    </submittedName>
</protein>
<organism evidence="1">
    <name type="scientific">marine sediment metagenome</name>
    <dbReference type="NCBI Taxonomy" id="412755"/>
    <lineage>
        <taxon>unclassified sequences</taxon>
        <taxon>metagenomes</taxon>
        <taxon>ecological metagenomes</taxon>
    </lineage>
</organism>
<reference evidence="1" key="1">
    <citation type="journal article" date="2015" name="Nature">
        <title>Complex archaea that bridge the gap between prokaryotes and eukaryotes.</title>
        <authorList>
            <person name="Spang A."/>
            <person name="Saw J.H."/>
            <person name="Jorgensen S.L."/>
            <person name="Zaremba-Niedzwiedzka K."/>
            <person name="Martijn J."/>
            <person name="Lind A.E."/>
            <person name="van Eijk R."/>
            <person name="Schleper C."/>
            <person name="Guy L."/>
            <person name="Ettema T.J."/>
        </authorList>
    </citation>
    <scope>NUCLEOTIDE SEQUENCE</scope>
</reference>
<evidence type="ECO:0000313" key="1">
    <source>
        <dbReference type="EMBL" id="KKL68959.1"/>
    </source>
</evidence>
<proteinExistence type="predicted"/>
<accession>A0A0F9E4M0</accession>
<comment type="caution">
    <text evidence="1">The sequence shown here is derived from an EMBL/GenBank/DDBJ whole genome shotgun (WGS) entry which is preliminary data.</text>
</comment>
<dbReference type="EMBL" id="LAZR01026372">
    <property type="protein sequence ID" value="KKL68959.1"/>
    <property type="molecule type" value="Genomic_DNA"/>
</dbReference>